<sequence length="309" mass="32769">MTNRPDRDDILAWVDERATGEQSSRVESWLAQDAEARDEALAWRSQSRALAGLGKQVLEEPVPQCLLDAARGAPAAMSADGREAGGREADGQAFGGPKLARPKFASPRFGGARFWLAAASLAALAWSAGWLSHAWLAPPASLTLATGPDVGLPADRGAPPGFVRDAVAAHAVFVPEVRHPVEVAAAQQEHLVQWLSKRLGARLTVPSLDAAGWSLVGGRLLPGEDGARAQFMYEDATGARITLYLADAGSASRDTAFRFETEGGVSAFYWVDGRFGYALAGQLERAAMLALAEEVYRQVAGGLPEARPN</sequence>
<proteinExistence type="predicted"/>
<feature type="region of interest" description="Disordered" evidence="1">
    <location>
        <begin position="77"/>
        <end position="98"/>
    </location>
</feature>
<reference evidence="2 3" key="1">
    <citation type="submission" date="2019-06" db="EMBL/GenBank/DDBJ databases">
        <title>Quisquiliibacterium sp. nov., isolated from a maize field.</title>
        <authorList>
            <person name="Lin S.-Y."/>
            <person name="Tsai C.-F."/>
            <person name="Young C.-C."/>
        </authorList>
    </citation>
    <scope>NUCLEOTIDE SEQUENCE [LARGE SCALE GENOMIC DNA]</scope>
    <source>
        <strain evidence="2 3">CC-CFT501</strain>
    </source>
</reference>
<dbReference type="OrthoDB" id="9152892at2"/>
<evidence type="ECO:0000256" key="1">
    <source>
        <dbReference type="SAM" id="MobiDB-lite"/>
    </source>
</evidence>
<organism evidence="2 3">
    <name type="scientific">Zeimonas arvi</name>
    <dbReference type="NCBI Taxonomy" id="2498847"/>
    <lineage>
        <taxon>Bacteria</taxon>
        <taxon>Pseudomonadati</taxon>
        <taxon>Pseudomonadota</taxon>
        <taxon>Betaproteobacteria</taxon>
        <taxon>Burkholderiales</taxon>
        <taxon>Burkholderiaceae</taxon>
        <taxon>Zeimonas</taxon>
    </lineage>
</organism>
<name>A0A5C8NRF1_9BURK</name>
<feature type="compositionally biased region" description="Basic and acidic residues" evidence="1">
    <location>
        <begin position="80"/>
        <end position="90"/>
    </location>
</feature>
<accession>A0A5C8NRF1</accession>
<evidence type="ECO:0000313" key="2">
    <source>
        <dbReference type="EMBL" id="TXL63922.1"/>
    </source>
</evidence>
<dbReference type="AlphaFoldDB" id="A0A5C8NRF1"/>
<dbReference type="Proteomes" id="UP000321548">
    <property type="component" value="Unassembled WGS sequence"/>
</dbReference>
<dbReference type="EMBL" id="VDUY01000007">
    <property type="protein sequence ID" value="TXL63922.1"/>
    <property type="molecule type" value="Genomic_DNA"/>
</dbReference>
<protein>
    <submittedName>
        <fullName evidence="2">Anti-sigma factor</fullName>
    </submittedName>
</protein>
<comment type="caution">
    <text evidence="2">The sequence shown here is derived from an EMBL/GenBank/DDBJ whole genome shotgun (WGS) entry which is preliminary data.</text>
</comment>
<evidence type="ECO:0000313" key="3">
    <source>
        <dbReference type="Proteomes" id="UP000321548"/>
    </source>
</evidence>
<gene>
    <name evidence="2" type="ORF">FHP08_15890</name>
</gene>
<keyword evidence="3" id="KW-1185">Reference proteome</keyword>